<protein>
    <submittedName>
        <fullName evidence="1">Uncharacterized protein</fullName>
    </submittedName>
</protein>
<evidence type="ECO:0000313" key="2">
    <source>
        <dbReference type="Proteomes" id="UP000433104"/>
    </source>
</evidence>
<name>A0A844ZE45_9SPHN</name>
<dbReference type="AlphaFoldDB" id="A0A844ZE45"/>
<keyword evidence="2" id="KW-1185">Reference proteome</keyword>
<dbReference type="RefSeq" id="WP_160682763.1">
    <property type="nucleotide sequence ID" value="NZ_WTYW01000002.1"/>
</dbReference>
<sequence length="130" mass="14067">MQQAIQVGLSLAAILALFAFARYLRLGGEDRLESEEEARRLAEEAIGGFQAKNVVLDRGGMAALLEDDDGRIMLLRKHGTHHAARVLDKAANARCEGGHLTVSVSDRRFGATTLDIGAAADAWAQRIEQL</sequence>
<dbReference type="OrthoDB" id="7391222at2"/>
<gene>
    <name evidence="1" type="ORF">GRI38_08950</name>
</gene>
<dbReference type="Proteomes" id="UP000433104">
    <property type="component" value="Unassembled WGS sequence"/>
</dbReference>
<reference evidence="1 2" key="1">
    <citation type="submission" date="2019-12" db="EMBL/GenBank/DDBJ databases">
        <title>Genomic-based taxomic classification of the family Erythrobacteraceae.</title>
        <authorList>
            <person name="Xu L."/>
        </authorList>
    </citation>
    <scope>NUCLEOTIDE SEQUENCE [LARGE SCALE GENOMIC DNA]</scope>
    <source>
        <strain evidence="1 2">MCCC 1A09962</strain>
    </source>
</reference>
<comment type="caution">
    <text evidence="1">The sequence shown here is derived from an EMBL/GenBank/DDBJ whole genome shotgun (WGS) entry which is preliminary data.</text>
</comment>
<dbReference type="EMBL" id="WTYW01000002">
    <property type="protein sequence ID" value="MXO86155.1"/>
    <property type="molecule type" value="Genomic_DNA"/>
</dbReference>
<accession>A0A844ZE45</accession>
<evidence type="ECO:0000313" key="1">
    <source>
        <dbReference type="EMBL" id="MXO86155.1"/>
    </source>
</evidence>
<proteinExistence type="predicted"/>
<organism evidence="1 2">
    <name type="scientific">Parapontixanthobacter aurantiacus</name>
    <dbReference type="NCBI Taxonomy" id="1463599"/>
    <lineage>
        <taxon>Bacteria</taxon>
        <taxon>Pseudomonadati</taxon>
        <taxon>Pseudomonadota</taxon>
        <taxon>Alphaproteobacteria</taxon>
        <taxon>Sphingomonadales</taxon>
        <taxon>Erythrobacteraceae</taxon>
        <taxon>Parapontixanthobacter</taxon>
    </lineage>
</organism>